<dbReference type="PATRIC" id="fig|285473.5.peg.5662"/>
<dbReference type="KEGG" id="srn:A4G23_05373"/>
<gene>
    <name evidence="1" type="ORF">A4G23_05373</name>
</gene>
<name>A0A1D8GAJ7_9ACTN</name>
<dbReference type="AlphaFoldDB" id="A0A1D8GAJ7"/>
<proteinExistence type="predicted"/>
<organism evidence="1 2">
    <name type="scientific">Streptomyces rubrolavendulae</name>
    <dbReference type="NCBI Taxonomy" id="285473"/>
    <lineage>
        <taxon>Bacteria</taxon>
        <taxon>Bacillati</taxon>
        <taxon>Actinomycetota</taxon>
        <taxon>Actinomycetes</taxon>
        <taxon>Kitasatosporales</taxon>
        <taxon>Streptomycetaceae</taxon>
        <taxon>Streptomyces</taxon>
    </lineage>
</organism>
<dbReference type="STRING" id="285473.A4G23_05373"/>
<dbReference type="EMBL" id="CP017316">
    <property type="protein sequence ID" value="AOT62475.1"/>
    <property type="molecule type" value="Genomic_DNA"/>
</dbReference>
<evidence type="ECO:0000313" key="1">
    <source>
        <dbReference type="EMBL" id="AOT62475.1"/>
    </source>
</evidence>
<sequence>MALTVVYASATGHVVGALARPGPAASAPPDPAALVGRALPLRVALGAGRTAVLPLHAGELASASVDDEPAVFADPLAFGVDLSADGRPKPVLPRLAAWTGGGLALAADGLTVTVPLAPVRAARIVALVSGGQDTHVLAGEIPAGRDRVTLPLALAEGGTHGVLVLVTGWAGRLEKARVA</sequence>
<dbReference type="Proteomes" id="UP000095349">
    <property type="component" value="Chromosome"/>
</dbReference>
<dbReference type="RefSeq" id="WP_203233047.1">
    <property type="nucleotide sequence ID" value="NZ_CP017316.1"/>
</dbReference>
<keyword evidence="2" id="KW-1185">Reference proteome</keyword>
<evidence type="ECO:0000313" key="2">
    <source>
        <dbReference type="Proteomes" id="UP000095349"/>
    </source>
</evidence>
<accession>A0A1D8GAJ7</accession>
<protein>
    <submittedName>
        <fullName evidence="1">Uncharacterized protein</fullName>
    </submittedName>
</protein>
<reference evidence="1 2" key="1">
    <citation type="submission" date="2016-09" db="EMBL/GenBank/DDBJ databases">
        <title>Streptomyces rubrolavendulae MJM4426 Genome sequencing and assembly.</title>
        <authorList>
            <person name="Kim J.-G."/>
        </authorList>
    </citation>
    <scope>NUCLEOTIDE SEQUENCE [LARGE SCALE GENOMIC DNA]</scope>
    <source>
        <strain evidence="1 2">MJM4426</strain>
    </source>
</reference>